<sequence>MLYVLLGIWGVSLLLFLASFLQKDPLNAVEKSVEELSINMYQEQLKLKKRIKVLEEELMMGSPVPRPKKAINEIIRNQVISLYKQGVPPEKIGSLSDLSKEDVRSIIQGIS</sequence>
<dbReference type="OrthoDB" id="2454584at2"/>
<dbReference type="Proteomes" id="UP000076510">
    <property type="component" value="Unassembled WGS sequence"/>
</dbReference>
<proteinExistence type="predicted"/>
<protein>
    <submittedName>
        <fullName evidence="1">Uncharacterized protein</fullName>
    </submittedName>
</protein>
<dbReference type="RefSeq" id="WP_048006096.1">
    <property type="nucleotide sequence ID" value="NZ_CAXQIX010000042.1"/>
</dbReference>
<dbReference type="EMBL" id="LQQY01000034">
    <property type="protein sequence ID" value="KZE45790.1"/>
    <property type="molecule type" value="Genomic_DNA"/>
</dbReference>
<name>A0A0J5TCI8_9BACI</name>
<comment type="caution">
    <text evidence="1">The sequence shown here is derived from an EMBL/GenBank/DDBJ whole genome shotgun (WGS) entry which is preliminary data.</text>
</comment>
<evidence type="ECO:0000313" key="2">
    <source>
        <dbReference type="Proteomes" id="UP000076510"/>
    </source>
</evidence>
<gene>
    <name evidence="1" type="ORF">AV649_06380</name>
</gene>
<dbReference type="AlphaFoldDB" id="A0A0J5TCI8"/>
<organism evidence="1 2">
    <name type="scientific">Rossellomorea marisflavi</name>
    <dbReference type="NCBI Taxonomy" id="189381"/>
    <lineage>
        <taxon>Bacteria</taxon>
        <taxon>Bacillati</taxon>
        <taxon>Bacillota</taxon>
        <taxon>Bacilli</taxon>
        <taxon>Bacillales</taxon>
        <taxon>Bacillaceae</taxon>
        <taxon>Rossellomorea</taxon>
    </lineage>
</organism>
<reference evidence="2" key="1">
    <citation type="submission" date="2016-01" db="EMBL/GenBank/DDBJ databases">
        <title>Whole genome sequencing of Bhargavaea cecembensis T14.</title>
        <authorList>
            <person name="Hong K.W."/>
        </authorList>
    </citation>
    <scope>NUCLEOTIDE SEQUENCE [LARGE SCALE GENOMIC DNA]</scope>
    <source>
        <strain evidence="2">M19</strain>
    </source>
</reference>
<accession>A0A0J5TCI8</accession>
<evidence type="ECO:0000313" key="1">
    <source>
        <dbReference type="EMBL" id="KZE45790.1"/>
    </source>
</evidence>
<dbReference type="PATRIC" id="fig|189381.10.peg.3090"/>